<accession>M4BZ97</accession>
<dbReference type="HOGENOM" id="CLU_1258203_0_0_1"/>
<name>M4BZ97_HYAAE</name>
<evidence type="ECO:0000313" key="2">
    <source>
        <dbReference type="Proteomes" id="UP000011713"/>
    </source>
</evidence>
<reference evidence="1" key="2">
    <citation type="submission" date="2015-06" db="UniProtKB">
        <authorList>
            <consortium name="EnsemblProtists"/>
        </authorList>
    </citation>
    <scope>IDENTIFICATION</scope>
    <source>
        <strain evidence="1">Emoy2</strain>
    </source>
</reference>
<reference evidence="2" key="1">
    <citation type="journal article" date="2010" name="Science">
        <title>Signatures of adaptation to obligate biotrophy in the Hyaloperonospora arabidopsidis genome.</title>
        <authorList>
            <person name="Baxter L."/>
            <person name="Tripathy S."/>
            <person name="Ishaque N."/>
            <person name="Boot N."/>
            <person name="Cabral A."/>
            <person name="Kemen E."/>
            <person name="Thines M."/>
            <person name="Ah-Fong A."/>
            <person name="Anderson R."/>
            <person name="Badejoko W."/>
            <person name="Bittner-Eddy P."/>
            <person name="Boore J.L."/>
            <person name="Chibucos M.C."/>
            <person name="Coates M."/>
            <person name="Dehal P."/>
            <person name="Delehaunty K."/>
            <person name="Dong S."/>
            <person name="Downton P."/>
            <person name="Dumas B."/>
            <person name="Fabro G."/>
            <person name="Fronick C."/>
            <person name="Fuerstenberg S.I."/>
            <person name="Fulton L."/>
            <person name="Gaulin E."/>
            <person name="Govers F."/>
            <person name="Hughes L."/>
            <person name="Humphray S."/>
            <person name="Jiang R.H."/>
            <person name="Judelson H."/>
            <person name="Kamoun S."/>
            <person name="Kyung K."/>
            <person name="Meijer H."/>
            <person name="Minx P."/>
            <person name="Morris P."/>
            <person name="Nelson J."/>
            <person name="Phuntumart V."/>
            <person name="Qutob D."/>
            <person name="Rehmany A."/>
            <person name="Rougon-Cardoso A."/>
            <person name="Ryden P."/>
            <person name="Torto-Alalibo T."/>
            <person name="Studholme D."/>
            <person name="Wang Y."/>
            <person name="Win J."/>
            <person name="Wood J."/>
            <person name="Clifton S.W."/>
            <person name="Rogers J."/>
            <person name="Van den Ackerveken G."/>
            <person name="Jones J.D."/>
            <person name="McDowell J.M."/>
            <person name="Beynon J."/>
            <person name="Tyler B.M."/>
        </authorList>
    </citation>
    <scope>NUCLEOTIDE SEQUENCE [LARGE SCALE GENOMIC DNA]</scope>
    <source>
        <strain evidence="2">Emoy2</strain>
    </source>
</reference>
<dbReference type="AlphaFoldDB" id="M4BZ97"/>
<dbReference type="VEuPathDB" id="FungiDB:HpaG811920"/>
<dbReference type="EnsemblProtists" id="HpaT811920">
    <property type="protein sequence ID" value="HpaP811920"/>
    <property type="gene ID" value="HpaG811920"/>
</dbReference>
<proteinExistence type="predicted"/>
<protein>
    <submittedName>
        <fullName evidence="1">Uncharacterized protein</fullName>
    </submittedName>
</protein>
<dbReference type="Proteomes" id="UP000011713">
    <property type="component" value="Unassembled WGS sequence"/>
</dbReference>
<keyword evidence="2" id="KW-1185">Reference proteome</keyword>
<organism evidence="1 2">
    <name type="scientific">Hyaloperonospora arabidopsidis (strain Emoy2)</name>
    <name type="common">Downy mildew agent</name>
    <name type="synonym">Peronospora arabidopsidis</name>
    <dbReference type="NCBI Taxonomy" id="559515"/>
    <lineage>
        <taxon>Eukaryota</taxon>
        <taxon>Sar</taxon>
        <taxon>Stramenopiles</taxon>
        <taxon>Oomycota</taxon>
        <taxon>Peronosporomycetes</taxon>
        <taxon>Peronosporales</taxon>
        <taxon>Peronosporaceae</taxon>
        <taxon>Hyaloperonospora</taxon>
    </lineage>
</organism>
<dbReference type="EMBL" id="JH598057">
    <property type="status" value="NOT_ANNOTATED_CDS"/>
    <property type="molecule type" value="Genomic_DNA"/>
</dbReference>
<dbReference type="InParanoid" id="M4BZ97"/>
<sequence length="220" mass="24510">MTVSLRSSAAIPYRPSTRHAQLFLRTSCITLSPTLPLLLSLSLLLHSLFSRRLLGLIGLVNLAAFMKHEFNPRHGFLDLCPSRRVHHGQVLGTTVLQFREQRIALFQQHEPELVQVLRALFAQHPRFPVPTDDHLLGADTGGHFRETARLCTFLKNLLHGEEVLESATDRLSGVNTQATKETPELVRRHCMGLGTICHGQMSGGGQPKYELRGMGDLILA</sequence>
<evidence type="ECO:0000313" key="1">
    <source>
        <dbReference type="EnsemblProtists" id="HpaP811920"/>
    </source>
</evidence>